<proteinExistence type="predicted"/>
<feature type="compositionally biased region" description="Basic and acidic residues" evidence="1">
    <location>
        <begin position="52"/>
        <end position="61"/>
    </location>
</feature>
<dbReference type="PANTHER" id="PTHR35099">
    <property type="entry name" value="OS02G0182700 PROTEIN"/>
    <property type="match status" value="1"/>
</dbReference>
<reference evidence="2 3" key="1">
    <citation type="journal article" date="2018" name="PLoS Genet.">
        <title>Population sequencing reveals clonal diversity and ancestral inbreeding in the grapevine cultivar Chardonnay.</title>
        <authorList>
            <person name="Roach M.J."/>
            <person name="Johnson D.L."/>
            <person name="Bohlmann J."/>
            <person name="van Vuuren H.J."/>
            <person name="Jones S.J."/>
            <person name="Pretorius I.S."/>
            <person name="Schmidt S.A."/>
            <person name="Borneman A.R."/>
        </authorList>
    </citation>
    <scope>NUCLEOTIDE SEQUENCE [LARGE SCALE GENOMIC DNA]</scope>
    <source>
        <strain evidence="3">cv. Chardonnay</strain>
        <tissue evidence="2">Leaf</tissue>
    </source>
</reference>
<evidence type="ECO:0000313" key="3">
    <source>
        <dbReference type="Proteomes" id="UP000288805"/>
    </source>
</evidence>
<feature type="compositionally biased region" description="Polar residues" evidence="1">
    <location>
        <begin position="63"/>
        <end position="78"/>
    </location>
</feature>
<gene>
    <name evidence="2" type="ORF">CK203_046198</name>
</gene>
<evidence type="ECO:0000313" key="2">
    <source>
        <dbReference type="EMBL" id="RVW91529.1"/>
    </source>
</evidence>
<name>A0A438I493_VITVI</name>
<sequence>MNNRDWVEAALMNQSVVAELLIRLKYSDPAPMRSSHGVAVDWSVRQRRSKQILKEKGEPARDSPSTPLSWRSATSASGGATDVEDSTRADKASDMRSKCLLSEKTKAPRVKGHFRQFTLTSHSYEDSGVCLKPVLTPVVLDDDIVEMTEKSSSVFVVVLVVVVHFDVNIAVGESSNIRKQRKRKTFAELKEEEELLLKERNHLQMVYENLHVYNVIVFYCSLQLGTQSPPAKKAVAPSLAFKPVADQPHKQKAACDPSHPAPMVPTIVTGSGEYAVPHQYLPNGSSKVQAVVKKEPRFLLPDLNQPLEEDFSS</sequence>
<dbReference type="EMBL" id="QGNW01000144">
    <property type="protein sequence ID" value="RVW91529.1"/>
    <property type="molecule type" value="Genomic_DNA"/>
</dbReference>
<accession>A0A438I493</accession>
<feature type="compositionally biased region" description="Basic and acidic residues" evidence="1">
    <location>
        <begin position="85"/>
        <end position="95"/>
    </location>
</feature>
<feature type="region of interest" description="Disordered" evidence="1">
    <location>
        <begin position="49"/>
        <end position="95"/>
    </location>
</feature>
<evidence type="ECO:0000256" key="1">
    <source>
        <dbReference type="SAM" id="MobiDB-lite"/>
    </source>
</evidence>
<dbReference type="AlphaFoldDB" id="A0A438I493"/>
<organism evidence="2 3">
    <name type="scientific">Vitis vinifera</name>
    <name type="common">Grape</name>
    <dbReference type="NCBI Taxonomy" id="29760"/>
    <lineage>
        <taxon>Eukaryota</taxon>
        <taxon>Viridiplantae</taxon>
        <taxon>Streptophyta</taxon>
        <taxon>Embryophyta</taxon>
        <taxon>Tracheophyta</taxon>
        <taxon>Spermatophyta</taxon>
        <taxon>Magnoliopsida</taxon>
        <taxon>eudicotyledons</taxon>
        <taxon>Gunneridae</taxon>
        <taxon>Pentapetalae</taxon>
        <taxon>rosids</taxon>
        <taxon>Vitales</taxon>
        <taxon>Vitaceae</taxon>
        <taxon>Viteae</taxon>
        <taxon>Vitis</taxon>
    </lineage>
</organism>
<protein>
    <submittedName>
        <fullName evidence="2">Uncharacterized protein</fullName>
    </submittedName>
</protein>
<comment type="caution">
    <text evidence="2">The sequence shown here is derived from an EMBL/GenBank/DDBJ whole genome shotgun (WGS) entry which is preliminary data.</text>
</comment>
<dbReference type="PANTHER" id="PTHR35099:SF2">
    <property type="entry name" value="OS02G0182700 PROTEIN"/>
    <property type="match status" value="1"/>
</dbReference>
<dbReference type="Proteomes" id="UP000288805">
    <property type="component" value="Unassembled WGS sequence"/>
</dbReference>